<evidence type="ECO:0000313" key="1">
    <source>
        <dbReference type="EMBL" id="KAK5628597.1"/>
    </source>
</evidence>
<keyword evidence="2" id="KW-1185">Reference proteome</keyword>
<sequence length="70" mass="7681">MAFATDLLIGLPPFPSMQPLPGTAFLSRAVHLKKASGWLALRYLVGSRQENQVLDSLPWNTELEAATVPF</sequence>
<dbReference type="Proteomes" id="UP001305414">
    <property type="component" value="Unassembled WGS sequence"/>
</dbReference>
<protein>
    <submittedName>
        <fullName evidence="1">Uncharacterized protein</fullName>
    </submittedName>
</protein>
<comment type="caution">
    <text evidence="1">The sequence shown here is derived from an EMBL/GenBank/DDBJ whole genome shotgun (WGS) entry which is preliminary data.</text>
</comment>
<dbReference type="EMBL" id="JAWHQM010000009">
    <property type="protein sequence ID" value="KAK5628597.1"/>
    <property type="molecule type" value="Genomic_DNA"/>
</dbReference>
<reference evidence="1 2" key="1">
    <citation type="submission" date="2023-10" db="EMBL/GenBank/DDBJ databases">
        <title>Draft genome sequence of Xylaria bambusicola isolate GMP-LS, the root and basal stem rot pathogen of sugarcane in Indonesia.</title>
        <authorList>
            <person name="Selvaraj P."/>
            <person name="Muralishankar V."/>
            <person name="Muruganantham S."/>
            <person name="Sp S."/>
            <person name="Haryani S."/>
            <person name="Lau K.J.X."/>
            <person name="Naqvi N.I."/>
        </authorList>
    </citation>
    <scope>NUCLEOTIDE SEQUENCE [LARGE SCALE GENOMIC DNA]</scope>
    <source>
        <strain evidence="1">GMP-LS</strain>
    </source>
</reference>
<gene>
    <name evidence="1" type="ORF">RRF57_004312</name>
</gene>
<proteinExistence type="predicted"/>
<evidence type="ECO:0000313" key="2">
    <source>
        <dbReference type="Proteomes" id="UP001305414"/>
    </source>
</evidence>
<accession>A0AAN7Z4A5</accession>
<organism evidence="1 2">
    <name type="scientific">Xylaria bambusicola</name>
    <dbReference type="NCBI Taxonomy" id="326684"/>
    <lineage>
        <taxon>Eukaryota</taxon>
        <taxon>Fungi</taxon>
        <taxon>Dikarya</taxon>
        <taxon>Ascomycota</taxon>
        <taxon>Pezizomycotina</taxon>
        <taxon>Sordariomycetes</taxon>
        <taxon>Xylariomycetidae</taxon>
        <taxon>Xylariales</taxon>
        <taxon>Xylariaceae</taxon>
        <taxon>Xylaria</taxon>
    </lineage>
</organism>
<dbReference type="AlphaFoldDB" id="A0AAN7Z4A5"/>
<name>A0AAN7Z4A5_9PEZI</name>